<evidence type="ECO:0000256" key="11">
    <source>
        <dbReference type="ARBA" id="ARBA00023170"/>
    </source>
</evidence>
<keyword evidence="10" id="KW-1015">Disulfide bond</keyword>
<keyword evidence="5 14" id="KW-0812">Transmembrane</keyword>
<evidence type="ECO:0000256" key="1">
    <source>
        <dbReference type="ARBA" id="ARBA00003929"/>
    </source>
</evidence>
<dbReference type="InParanoid" id="A0A2Y9HP12"/>
<keyword evidence="13 14" id="KW-0807">Transducer</keyword>
<dbReference type="FunFam" id="1.20.1070.10:FF:000001">
    <property type="entry name" value="Olfactory receptor"/>
    <property type="match status" value="1"/>
</dbReference>
<keyword evidence="6 15" id="KW-0552">Olfaction</keyword>
<keyword evidence="7 15" id="KW-1133">Transmembrane helix</keyword>
<dbReference type="InterPro" id="IPR017452">
    <property type="entry name" value="GPCR_Rhodpsn_7TM"/>
</dbReference>
<keyword evidence="9 15" id="KW-0472">Membrane</keyword>
<dbReference type="Gene3D" id="1.20.1070.10">
    <property type="entry name" value="Rhodopsin 7-helix transmembrane proteins"/>
    <property type="match status" value="1"/>
</dbReference>
<feature type="transmembrane region" description="Helical" evidence="15">
    <location>
        <begin position="209"/>
        <end position="230"/>
    </location>
</feature>
<evidence type="ECO:0000256" key="12">
    <source>
        <dbReference type="ARBA" id="ARBA00023180"/>
    </source>
</evidence>
<comment type="function">
    <text evidence="1">Putative odorant or sperm cell receptor.</text>
</comment>
<dbReference type="PRINTS" id="PR00237">
    <property type="entry name" value="GPCRRHODOPSN"/>
</dbReference>
<evidence type="ECO:0000256" key="5">
    <source>
        <dbReference type="ARBA" id="ARBA00022692"/>
    </source>
</evidence>
<evidence type="ECO:0000256" key="2">
    <source>
        <dbReference type="ARBA" id="ARBA00004651"/>
    </source>
</evidence>
<feature type="transmembrane region" description="Helical" evidence="15">
    <location>
        <begin position="242"/>
        <end position="265"/>
    </location>
</feature>
<dbReference type="RefSeq" id="XP_021551384.1">
    <property type="nucleotide sequence ID" value="XM_021695709.1"/>
</dbReference>
<comment type="subcellular location">
    <subcellularLocation>
        <location evidence="2 15">Cell membrane</location>
        <topology evidence="2 15">Multi-pass membrane protein</topology>
    </subcellularLocation>
</comment>
<dbReference type="GeneID" id="110585525"/>
<organism evidence="17 18">
    <name type="scientific">Neomonachus schauinslandi</name>
    <name type="common">Hawaiian monk seal</name>
    <name type="synonym">Monachus schauinslandi</name>
    <dbReference type="NCBI Taxonomy" id="29088"/>
    <lineage>
        <taxon>Eukaryota</taxon>
        <taxon>Metazoa</taxon>
        <taxon>Chordata</taxon>
        <taxon>Craniata</taxon>
        <taxon>Vertebrata</taxon>
        <taxon>Euteleostomi</taxon>
        <taxon>Mammalia</taxon>
        <taxon>Eutheria</taxon>
        <taxon>Laurasiatheria</taxon>
        <taxon>Carnivora</taxon>
        <taxon>Caniformia</taxon>
        <taxon>Pinnipedia</taxon>
        <taxon>Phocidae</taxon>
        <taxon>Monachinae</taxon>
        <taxon>Monachini</taxon>
        <taxon>Neomonachus</taxon>
    </lineage>
</organism>
<gene>
    <name evidence="18" type="primary">LOC110585525</name>
</gene>
<keyword evidence="4 15" id="KW-0716">Sensory transduction</keyword>
<dbReference type="AlphaFoldDB" id="A0A2Y9HP12"/>
<dbReference type="PANTHER" id="PTHR24242">
    <property type="entry name" value="G-PROTEIN COUPLED RECEPTOR"/>
    <property type="match status" value="1"/>
</dbReference>
<feature type="transmembrane region" description="Helical" evidence="15">
    <location>
        <begin position="277"/>
        <end position="297"/>
    </location>
</feature>
<reference evidence="18" key="1">
    <citation type="submission" date="2025-08" db="UniProtKB">
        <authorList>
            <consortium name="RefSeq"/>
        </authorList>
    </citation>
    <scope>IDENTIFICATION</scope>
    <source>
        <tissue evidence="18">Blood</tissue>
    </source>
</reference>
<evidence type="ECO:0000313" key="17">
    <source>
        <dbReference type="Proteomes" id="UP000248481"/>
    </source>
</evidence>
<evidence type="ECO:0000256" key="3">
    <source>
        <dbReference type="ARBA" id="ARBA00022475"/>
    </source>
</evidence>
<dbReference type="STRING" id="29088.A0A2Y9HP12"/>
<dbReference type="PROSITE" id="PS00237">
    <property type="entry name" value="G_PROTEIN_RECEP_F1_1"/>
    <property type="match status" value="1"/>
</dbReference>
<dbReference type="Proteomes" id="UP000248481">
    <property type="component" value="Chromosome 9"/>
</dbReference>
<dbReference type="Pfam" id="PF13853">
    <property type="entry name" value="7tm_4"/>
    <property type="match status" value="1"/>
</dbReference>
<dbReference type="KEGG" id="nsu:110585525"/>
<name>A0A2Y9HP12_NEOSC</name>
<keyword evidence="12" id="KW-0325">Glycoprotein</keyword>
<dbReference type="GO" id="GO:0004930">
    <property type="term" value="F:G protein-coupled receptor activity"/>
    <property type="evidence" value="ECO:0007669"/>
    <property type="project" value="UniProtKB-KW"/>
</dbReference>
<accession>A0A2Y9HP12</accession>
<proteinExistence type="inferred from homology"/>
<dbReference type="SUPFAM" id="SSF81321">
    <property type="entry name" value="Family A G protein-coupled receptor-like"/>
    <property type="match status" value="1"/>
</dbReference>
<evidence type="ECO:0000256" key="8">
    <source>
        <dbReference type="ARBA" id="ARBA00023040"/>
    </source>
</evidence>
<feature type="transmembrane region" description="Helical" evidence="15">
    <location>
        <begin position="29"/>
        <end position="54"/>
    </location>
</feature>
<evidence type="ECO:0000256" key="6">
    <source>
        <dbReference type="ARBA" id="ARBA00022725"/>
    </source>
</evidence>
<dbReference type="InterPro" id="IPR000276">
    <property type="entry name" value="GPCR_Rhodpsn"/>
</dbReference>
<dbReference type="GO" id="GO:0005886">
    <property type="term" value="C:plasma membrane"/>
    <property type="evidence" value="ECO:0007669"/>
    <property type="project" value="UniProtKB-SubCell"/>
</dbReference>
<keyword evidence="3 15" id="KW-1003">Cell membrane</keyword>
<dbReference type="CDD" id="cd15913">
    <property type="entry name" value="7tmA_OR11G-like"/>
    <property type="match status" value="1"/>
</dbReference>
<evidence type="ECO:0000256" key="4">
    <source>
        <dbReference type="ARBA" id="ARBA00022606"/>
    </source>
</evidence>
<feature type="transmembrane region" description="Helical" evidence="15">
    <location>
        <begin position="61"/>
        <end position="82"/>
    </location>
</feature>
<dbReference type="InterPro" id="IPR000725">
    <property type="entry name" value="Olfact_rcpt"/>
</dbReference>
<sequence>MNVSESYSSFASVREFILLGFSCEWKIQILLFSLFTTMYVLTVTGNGAIVCALWCEWRLHIPMYIFLGNFSFLEIWYVSSTVPKMLANFLSDKKTISFTGCFLQFYFFFSLGTSECFLLAIMAFDRYLAICHPLHYPNTMTGHFCTKLVIICWVCGFLWFLIPIVFISQMPFCGPNIIDHVVCDPGPLFALACASAPTTQQLCYTLSSLVIFGNFLFILGSYILVLLAVLRMPSATGRHKAFSTCGSHLAVVSLFYGSLMVMYVSPGLGHSAGIQKVATLFYAMVTPLFNPLIYSLWNKEIKAALRKVLGHLNIIQDILDDPSIIRSVQYHKKQSGLYSYSNLQI</sequence>
<feature type="domain" description="G-protein coupled receptors family 1 profile" evidence="16">
    <location>
        <begin position="45"/>
        <end position="294"/>
    </location>
</feature>
<dbReference type="PANTHER" id="PTHR24242:SF201">
    <property type="entry name" value="OLFACTORY RECEPTOR 11H1-RELATED"/>
    <property type="match status" value="1"/>
</dbReference>
<comment type="similarity">
    <text evidence="14">Belongs to the G-protein coupled receptor 1 family.</text>
</comment>
<protein>
    <recommendedName>
        <fullName evidence="15">Olfactory receptor</fullName>
    </recommendedName>
</protein>
<keyword evidence="11 14" id="KW-0675">Receptor</keyword>
<feature type="transmembrane region" description="Helical" evidence="15">
    <location>
        <begin position="144"/>
        <end position="166"/>
    </location>
</feature>
<dbReference type="PRINTS" id="PR00245">
    <property type="entry name" value="OLFACTORYR"/>
</dbReference>
<evidence type="ECO:0000256" key="15">
    <source>
        <dbReference type="RuleBase" id="RU363047"/>
    </source>
</evidence>
<dbReference type="GO" id="GO:0004984">
    <property type="term" value="F:olfactory receptor activity"/>
    <property type="evidence" value="ECO:0007669"/>
    <property type="project" value="InterPro"/>
</dbReference>
<evidence type="ECO:0000313" key="18">
    <source>
        <dbReference type="RefSeq" id="XP_021551384.1"/>
    </source>
</evidence>
<feature type="transmembrane region" description="Helical" evidence="15">
    <location>
        <begin position="102"/>
        <end position="124"/>
    </location>
</feature>
<evidence type="ECO:0000256" key="14">
    <source>
        <dbReference type="RuleBase" id="RU000688"/>
    </source>
</evidence>
<keyword evidence="8 14" id="KW-0297">G-protein coupled receptor</keyword>
<evidence type="ECO:0000256" key="9">
    <source>
        <dbReference type="ARBA" id="ARBA00023136"/>
    </source>
</evidence>
<dbReference type="InterPro" id="IPR050939">
    <property type="entry name" value="Olfactory_GPCR1"/>
</dbReference>
<evidence type="ECO:0000256" key="13">
    <source>
        <dbReference type="ARBA" id="ARBA00023224"/>
    </source>
</evidence>
<keyword evidence="17" id="KW-1185">Reference proteome</keyword>
<evidence type="ECO:0000256" key="10">
    <source>
        <dbReference type="ARBA" id="ARBA00023157"/>
    </source>
</evidence>
<evidence type="ECO:0000259" key="16">
    <source>
        <dbReference type="PROSITE" id="PS50262"/>
    </source>
</evidence>
<dbReference type="PROSITE" id="PS50262">
    <property type="entry name" value="G_PROTEIN_RECEP_F1_2"/>
    <property type="match status" value="1"/>
</dbReference>
<evidence type="ECO:0000256" key="7">
    <source>
        <dbReference type="ARBA" id="ARBA00022989"/>
    </source>
</evidence>